<dbReference type="GO" id="GO:0004526">
    <property type="term" value="F:ribonuclease P activity"/>
    <property type="evidence" value="ECO:0007669"/>
    <property type="project" value="TreeGrafter"/>
</dbReference>
<dbReference type="PANTHER" id="PTHR28272">
    <property type="entry name" value="RIBONUCLEASES P/MRP PROTEIN SUBUNIT POP3"/>
    <property type="match status" value="1"/>
</dbReference>
<dbReference type="GO" id="GO:0000172">
    <property type="term" value="C:ribonuclease MRP complex"/>
    <property type="evidence" value="ECO:0007669"/>
    <property type="project" value="TreeGrafter"/>
</dbReference>
<feature type="region of interest" description="Disordered" evidence="1">
    <location>
        <begin position="1"/>
        <end position="23"/>
    </location>
</feature>
<proteinExistence type="predicted"/>
<reference evidence="2 3" key="1">
    <citation type="submission" date="2018-12" db="EMBL/GenBank/DDBJ databases">
        <title>Venturia inaequalis Genome Resource.</title>
        <authorList>
            <person name="Lichtner F.J."/>
        </authorList>
    </citation>
    <scope>NUCLEOTIDE SEQUENCE [LARGE SCALE GENOMIC DNA]</scope>
    <source>
        <strain evidence="2 3">120213</strain>
    </source>
</reference>
<dbReference type="Proteomes" id="UP000447873">
    <property type="component" value="Unassembled WGS sequence"/>
</dbReference>
<dbReference type="Pfam" id="PF08228">
    <property type="entry name" value="RNase_P_pop3"/>
    <property type="match status" value="1"/>
</dbReference>
<dbReference type="AlphaFoldDB" id="A0A8H3UT83"/>
<feature type="region of interest" description="Disordered" evidence="1">
    <location>
        <begin position="42"/>
        <end position="69"/>
    </location>
</feature>
<evidence type="ECO:0000313" key="3">
    <source>
        <dbReference type="Proteomes" id="UP000447873"/>
    </source>
</evidence>
<feature type="compositionally biased region" description="Polar residues" evidence="1">
    <location>
        <begin position="106"/>
        <end position="125"/>
    </location>
</feature>
<gene>
    <name evidence="2" type="ORF">EG328_002725</name>
</gene>
<dbReference type="GO" id="GO:0005829">
    <property type="term" value="C:cytosol"/>
    <property type="evidence" value="ECO:0007669"/>
    <property type="project" value="TreeGrafter"/>
</dbReference>
<dbReference type="EMBL" id="WNWS01000178">
    <property type="protein sequence ID" value="KAE9976246.1"/>
    <property type="molecule type" value="Genomic_DNA"/>
</dbReference>
<name>A0A8H3UT83_VENIN</name>
<comment type="caution">
    <text evidence="2">The sequence shown here is derived from an EMBL/GenBank/DDBJ whole genome shotgun (WGS) entry which is preliminary data.</text>
</comment>
<accession>A0A8H3UT83</accession>
<feature type="compositionally biased region" description="Low complexity" evidence="1">
    <location>
        <begin position="1"/>
        <end position="12"/>
    </location>
</feature>
<evidence type="ECO:0000313" key="2">
    <source>
        <dbReference type="EMBL" id="KAE9976246.1"/>
    </source>
</evidence>
<dbReference type="GO" id="GO:0000171">
    <property type="term" value="F:ribonuclease MRP activity"/>
    <property type="evidence" value="ECO:0007669"/>
    <property type="project" value="TreeGrafter"/>
</dbReference>
<dbReference type="GO" id="GO:0005655">
    <property type="term" value="C:nucleolar ribonuclease P complex"/>
    <property type="evidence" value="ECO:0007669"/>
    <property type="project" value="TreeGrafter"/>
</dbReference>
<dbReference type="GO" id="GO:0008033">
    <property type="term" value="P:tRNA processing"/>
    <property type="evidence" value="ECO:0007669"/>
    <property type="project" value="InterPro"/>
</dbReference>
<evidence type="ECO:0000256" key="1">
    <source>
        <dbReference type="SAM" id="MobiDB-lite"/>
    </source>
</evidence>
<protein>
    <submittedName>
        <fullName evidence="2">Uncharacterized protein</fullName>
    </submittedName>
</protein>
<feature type="compositionally biased region" description="Basic and acidic residues" evidence="1">
    <location>
        <begin position="126"/>
        <end position="139"/>
    </location>
</feature>
<organism evidence="2 3">
    <name type="scientific">Venturia inaequalis</name>
    <name type="common">Apple scab fungus</name>
    <dbReference type="NCBI Taxonomy" id="5025"/>
    <lineage>
        <taxon>Eukaryota</taxon>
        <taxon>Fungi</taxon>
        <taxon>Dikarya</taxon>
        <taxon>Ascomycota</taxon>
        <taxon>Pezizomycotina</taxon>
        <taxon>Dothideomycetes</taxon>
        <taxon>Pleosporomycetidae</taxon>
        <taxon>Venturiales</taxon>
        <taxon>Venturiaceae</taxon>
        <taxon>Venturia</taxon>
    </lineage>
</organism>
<dbReference type="GO" id="GO:0034965">
    <property type="term" value="P:intronic box C/D snoRNA processing"/>
    <property type="evidence" value="ECO:0007669"/>
    <property type="project" value="TreeGrafter"/>
</dbReference>
<dbReference type="PANTHER" id="PTHR28272:SF1">
    <property type="entry name" value="RIBONUCLEASES P_MRP PROTEIN SUBUNIT POP3"/>
    <property type="match status" value="1"/>
</dbReference>
<sequence>MSKATATATAAAKPESKPRASMKPVIKADLSFTAPKCLLEPIGQHRTTYITPSKGKRSKKRKRFEEKKGKGDKINIEEILIPPQPSISKYVTIGYNSTFRHLQETIKPSQPQATDENEISTTQSSERNDTRKAETAEKLSLDHDLETTSQFEEAKSLVSSGHAYLSTILLTSPSPSTHLPYTPLPLLAALSSKNHPALPPTRLVALSTGSEAKLCAALGIPRVGIVGLFEDAPGAKGLVEYVLENVDLVDVPWVKEAGKGEWLGTKIMFGEEGKKGC</sequence>
<dbReference type="InterPro" id="IPR013241">
    <property type="entry name" value="RNase_P_Pop3"/>
</dbReference>
<feature type="region of interest" description="Disordered" evidence="1">
    <location>
        <begin position="106"/>
        <end position="139"/>
    </location>
</feature>
<dbReference type="GO" id="GO:0006364">
    <property type="term" value="P:rRNA processing"/>
    <property type="evidence" value="ECO:0007669"/>
    <property type="project" value="InterPro"/>
</dbReference>